<accession>A0ABW2QF28</accession>
<keyword evidence="2" id="KW-1185">Reference proteome</keyword>
<gene>
    <name evidence="1" type="ORF">ACFQPB_01915</name>
</gene>
<sequence length="223" mass="23854">MNTVLVIGASRGIGLELVRQYREAGDRVIATARDDAGLATLRNLGAQALRVDVADPASVSGFSWLLDGEKLDVAWYVAGVGDRATTASPPTREKFDQLMHTNAMGPMMVLPQIAPMLAERAGVFAAISSHFGSFALTETGMAALYRMSKTALNMYIRCAQHDFPEVTCLALHPGWVQTEMGGPQAPTSVAQSVASLRSTVTRAPSTPAWRGAFLNHDGTPLPW</sequence>
<dbReference type="EMBL" id="JBHTCA010000001">
    <property type="protein sequence ID" value="MFC7407611.1"/>
    <property type="molecule type" value="Genomic_DNA"/>
</dbReference>
<name>A0ABW2QF28_9BURK</name>
<dbReference type="Gene3D" id="3.40.50.720">
    <property type="entry name" value="NAD(P)-binding Rossmann-like Domain"/>
    <property type="match status" value="1"/>
</dbReference>
<reference evidence="2" key="1">
    <citation type="journal article" date="2019" name="Int. J. Syst. Evol. Microbiol.">
        <title>The Global Catalogue of Microorganisms (GCM) 10K type strain sequencing project: providing services to taxonomists for standard genome sequencing and annotation.</title>
        <authorList>
            <consortium name="The Broad Institute Genomics Platform"/>
            <consortium name="The Broad Institute Genome Sequencing Center for Infectious Disease"/>
            <person name="Wu L."/>
            <person name="Ma J."/>
        </authorList>
    </citation>
    <scope>NUCLEOTIDE SEQUENCE [LARGE SCALE GENOMIC DNA]</scope>
    <source>
        <strain evidence="2">CGMCC 1.12371</strain>
    </source>
</reference>
<organism evidence="1 2">
    <name type="scientific">Hydrogenophaga atypica</name>
    <dbReference type="NCBI Taxonomy" id="249409"/>
    <lineage>
        <taxon>Bacteria</taxon>
        <taxon>Pseudomonadati</taxon>
        <taxon>Pseudomonadota</taxon>
        <taxon>Betaproteobacteria</taxon>
        <taxon>Burkholderiales</taxon>
        <taxon>Comamonadaceae</taxon>
        <taxon>Hydrogenophaga</taxon>
    </lineage>
</organism>
<dbReference type="NCBIfam" id="NF005403">
    <property type="entry name" value="PRK06953.1"/>
    <property type="match status" value="1"/>
</dbReference>
<dbReference type="PANTHER" id="PTHR45458">
    <property type="entry name" value="SHORT-CHAIN DEHYDROGENASE/REDUCTASE SDR"/>
    <property type="match status" value="1"/>
</dbReference>
<dbReference type="Proteomes" id="UP001596501">
    <property type="component" value="Unassembled WGS sequence"/>
</dbReference>
<proteinExistence type="predicted"/>
<evidence type="ECO:0000313" key="1">
    <source>
        <dbReference type="EMBL" id="MFC7407611.1"/>
    </source>
</evidence>
<dbReference type="PANTHER" id="PTHR45458:SF1">
    <property type="entry name" value="SHORT CHAIN DEHYDROGENASE"/>
    <property type="match status" value="1"/>
</dbReference>
<dbReference type="PRINTS" id="PR00081">
    <property type="entry name" value="GDHRDH"/>
</dbReference>
<comment type="caution">
    <text evidence="1">The sequence shown here is derived from an EMBL/GenBank/DDBJ whole genome shotgun (WGS) entry which is preliminary data.</text>
</comment>
<dbReference type="InterPro" id="IPR036291">
    <property type="entry name" value="NAD(P)-bd_dom_sf"/>
</dbReference>
<dbReference type="SUPFAM" id="SSF51735">
    <property type="entry name" value="NAD(P)-binding Rossmann-fold domains"/>
    <property type="match status" value="1"/>
</dbReference>
<dbReference type="RefSeq" id="WP_382219344.1">
    <property type="nucleotide sequence ID" value="NZ_JBHTCA010000001.1"/>
</dbReference>
<dbReference type="InterPro" id="IPR002347">
    <property type="entry name" value="SDR_fam"/>
</dbReference>
<evidence type="ECO:0000313" key="2">
    <source>
        <dbReference type="Proteomes" id="UP001596501"/>
    </source>
</evidence>
<protein>
    <submittedName>
        <fullName evidence="1">SDR family oxidoreductase</fullName>
    </submittedName>
</protein>
<dbReference type="Pfam" id="PF00106">
    <property type="entry name" value="adh_short"/>
    <property type="match status" value="1"/>
</dbReference>
<dbReference type="CDD" id="cd05325">
    <property type="entry name" value="carb_red_sniffer_like_SDR_c"/>
    <property type="match status" value="1"/>
</dbReference>
<dbReference type="InterPro" id="IPR052184">
    <property type="entry name" value="SDR_enzymes"/>
</dbReference>